<dbReference type="Pfam" id="PF01261">
    <property type="entry name" value="AP_endonuc_2"/>
    <property type="match status" value="1"/>
</dbReference>
<dbReference type="InterPro" id="IPR013022">
    <property type="entry name" value="Xyl_isomerase-like_TIM-brl"/>
</dbReference>
<evidence type="ECO:0000313" key="3">
    <source>
        <dbReference type="Proteomes" id="UP000623172"/>
    </source>
</evidence>
<dbReference type="RefSeq" id="WP_249316339.1">
    <property type="nucleotide sequence ID" value="NZ_JACRSR010000002.1"/>
</dbReference>
<name>A0A926D3J8_9FIRM</name>
<gene>
    <name evidence="2" type="ORF">H8696_07695</name>
</gene>
<dbReference type="Gene3D" id="3.20.20.150">
    <property type="entry name" value="Divalent-metal-dependent TIM barrel enzymes"/>
    <property type="match status" value="1"/>
</dbReference>
<reference evidence="2" key="1">
    <citation type="submission" date="2020-08" db="EMBL/GenBank/DDBJ databases">
        <title>Genome public.</title>
        <authorList>
            <person name="Liu C."/>
            <person name="Sun Q."/>
        </authorList>
    </citation>
    <scope>NUCLEOTIDE SEQUENCE</scope>
    <source>
        <strain evidence="2">NSJ-53</strain>
    </source>
</reference>
<dbReference type="InterPro" id="IPR050312">
    <property type="entry name" value="IolE/XylAMocC-like"/>
</dbReference>
<dbReference type="PANTHER" id="PTHR12110">
    <property type="entry name" value="HYDROXYPYRUVATE ISOMERASE"/>
    <property type="match status" value="1"/>
</dbReference>
<dbReference type="AlphaFoldDB" id="A0A926D3J8"/>
<dbReference type="InterPro" id="IPR036237">
    <property type="entry name" value="Xyl_isomerase-like_sf"/>
</dbReference>
<feature type="domain" description="Xylose isomerase-like TIM barrel" evidence="1">
    <location>
        <begin position="24"/>
        <end position="281"/>
    </location>
</feature>
<evidence type="ECO:0000259" key="1">
    <source>
        <dbReference type="Pfam" id="PF01261"/>
    </source>
</evidence>
<evidence type="ECO:0000313" key="2">
    <source>
        <dbReference type="EMBL" id="MBC8531730.1"/>
    </source>
</evidence>
<sequence length="289" mass="33548">MALKVGIQLYSVRNSFQENNFATLAKLSETGYKYVEAANHHADTDDGVGFGFPARELRENLANLGLKIVGSHINPLRLDRLPAILDYHQELGNKQIGCDTEFFPYNDMDYIYRRCEFFNEIGRMCQERGMRYYYHNHYMEFQRFNGKSIYDIIMENTDPSLVFIEMDTYWVTRGGFDPVALIKKYKDRLVLLHQKDFPKNAPQAINMYDGIVDEGKEVTREIFHDTKDPRCFTEIGTGVLPIQAIIDAASNAPHLEYMVLEQDFTQLPELESIKVSMDAFRKFNGIQFE</sequence>
<dbReference type="Proteomes" id="UP000623172">
    <property type="component" value="Unassembled WGS sequence"/>
</dbReference>
<keyword evidence="3" id="KW-1185">Reference proteome</keyword>
<dbReference type="SUPFAM" id="SSF51658">
    <property type="entry name" value="Xylose isomerase-like"/>
    <property type="match status" value="1"/>
</dbReference>
<comment type="caution">
    <text evidence="2">The sequence shown here is derived from an EMBL/GenBank/DDBJ whole genome shotgun (WGS) entry which is preliminary data.</text>
</comment>
<organism evidence="2 3">
    <name type="scientific">Gehongia tenuis</name>
    <dbReference type="NCBI Taxonomy" id="2763655"/>
    <lineage>
        <taxon>Bacteria</taxon>
        <taxon>Bacillati</taxon>
        <taxon>Bacillota</taxon>
        <taxon>Clostridia</taxon>
        <taxon>Christensenellales</taxon>
        <taxon>Christensenellaceae</taxon>
        <taxon>Gehongia</taxon>
    </lineage>
</organism>
<dbReference type="GO" id="GO:0016853">
    <property type="term" value="F:isomerase activity"/>
    <property type="evidence" value="ECO:0007669"/>
    <property type="project" value="UniProtKB-KW"/>
</dbReference>
<proteinExistence type="predicted"/>
<dbReference type="EMBL" id="JACRSR010000002">
    <property type="protein sequence ID" value="MBC8531730.1"/>
    <property type="molecule type" value="Genomic_DNA"/>
</dbReference>
<keyword evidence="2" id="KW-0413">Isomerase</keyword>
<accession>A0A926D3J8</accession>
<dbReference type="PANTHER" id="PTHR12110:SF41">
    <property type="entry name" value="INOSOSE DEHYDRATASE"/>
    <property type="match status" value="1"/>
</dbReference>
<protein>
    <submittedName>
        <fullName evidence="2">Sugar phosphate isomerase/epimerase</fullName>
    </submittedName>
</protein>